<sequence length="97" mass="11166">MHEKEFVLVEGKNITLLELGKEIENITGRTLKSTVGEVRSWPSEAVIFDRKSNINQVVYRFNDVNDIVDATIEVPRGFSHYDTEPVNVKLLTYVRRS</sequence>
<accession>A0A240A3P5</accession>
<gene>
    <name evidence="1" type="ORF">SAMEA4384403_02135</name>
</gene>
<reference evidence="1 2" key="1">
    <citation type="submission" date="2017-06" db="EMBL/GenBank/DDBJ databases">
        <authorList>
            <consortium name="Pathogen Informatics"/>
        </authorList>
    </citation>
    <scope>NUCLEOTIDE SEQUENCE [LARGE SCALE GENOMIC DNA]</scope>
    <source>
        <strain evidence="1 2">NCTC13839</strain>
    </source>
</reference>
<dbReference type="OrthoDB" id="2401088at2"/>
<name>A0A240A3P5_9STAP</name>
<dbReference type="Proteomes" id="UP000242084">
    <property type="component" value="Chromosome 1"/>
</dbReference>
<evidence type="ECO:0000313" key="1">
    <source>
        <dbReference type="EMBL" id="SNV77526.1"/>
    </source>
</evidence>
<dbReference type="EMBL" id="LT906462">
    <property type="protein sequence ID" value="SNV77526.1"/>
    <property type="molecule type" value="Genomic_DNA"/>
</dbReference>
<evidence type="ECO:0000313" key="2">
    <source>
        <dbReference type="Proteomes" id="UP000242084"/>
    </source>
</evidence>
<protein>
    <submittedName>
        <fullName evidence="1">Uncharacterized protein</fullName>
    </submittedName>
</protein>
<proteinExistence type="predicted"/>
<dbReference type="RefSeq" id="WP_095089424.1">
    <property type="nucleotide sequence ID" value="NZ_BMDM01000001.1"/>
</dbReference>
<organism evidence="1 2">
    <name type="scientific">Mammaliicoccus stepanovicii</name>
    <dbReference type="NCBI Taxonomy" id="643214"/>
    <lineage>
        <taxon>Bacteria</taxon>
        <taxon>Bacillati</taxon>
        <taxon>Bacillota</taxon>
        <taxon>Bacilli</taxon>
        <taxon>Bacillales</taxon>
        <taxon>Staphylococcaceae</taxon>
        <taxon>Mammaliicoccus</taxon>
    </lineage>
</organism>
<dbReference type="KEGG" id="sste:SAMEA4384403_2135"/>
<keyword evidence="2" id="KW-1185">Reference proteome</keyword>
<dbReference type="AlphaFoldDB" id="A0A240A3P5"/>